<dbReference type="EMBL" id="CM000880">
    <property type="protein sequence ID" value="PNT77681.1"/>
    <property type="molecule type" value="Genomic_DNA"/>
</dbReference>
<evidence type="ECO:0000313" key="4">
    <source>
        <dbReference type="EnsemblPlants" id="PNT77681"/>
    </source>
</evidence>
<evidence type="ECO:0000259" key="2">
    <source>
        <dbReference type="Pfam" id="PF14303"/>
    </source>
</evidence>
<name>A0A2K2DTS1_BRADI</name>
<dbReference type="PANTHER" id="PTHR45125">
    <property type="entry name" value="F21J9.4-RELATED"/>
    <property type="match status" value="1"/>
</dbReference>
<feature type="region of interest" description="Disordered" evidence="1">
    <location>
        <begin position="1"/>
        <end position="25"/>
    </location>
</feature>
<reference evidence="3" key="2">
    <citation type="submission" date="2017-06" db="EMBL/GenBank/DDBJ databases">
        <title>WGS assembly of Brachypodium distachyon.</title>
        <authorList>
            <consortium name="The International Brachypodium Initiative"/>
            <person name="Lucas S."/>
            <person name="Harmon-Smith M."/>
            <person name="Lail K."/>
            <person name="Tice H."/>
            <person name="Grimwood J."/>
            <person name="Bruce D."/>
            <person name="Barry K."/>
            <person name="Shu S."/>
            <person name="Lindquist E."/>
            <person name="Wang M."/>
            <person name="Pitluck S."/>
            <person name="Vogel J.P."/>
            <person name="Garvin D.F."/>
            <person name="Mockler T.C."/>
            <person name="Schmutz J."/>
            <person name="Rokhsar D."/>
            <person name="Bevan M.W."/>
        </authorList>
    </citation>
    <scope>NUCLEOTIDE SEQUENCE</scope>
    <source>
        <strain evidence="3">Bd21</strain>
    </source>
</reference>
<proteinExistence type="predicted"/>
<dbReference type="AlphaFoldDB" id="A0A2K2DTS1"/>
<evidence type="ECO:0000256" key="1">
    <source>
        <dbReference type="SAM" id="MobiDB-lite"/>
    </source>
</evidence>
<dbReference type="OrthoDB" id="674687at2759"/>
<reference evidence="4" key="3">
    <citation type="submission" date="2018-08" db="UniProtKB">
        <authorList>
            <consortium name="EnsemblPlants"/>
        </authorList>
    </citation>
    <scope>IDENTIFICATION</scope>
    <source>
        <strain evidence="4">cv. Bd21</strain>
    </source>
</reference>
<keyword evidence="5" id="KW-1185">Reference proteome</keyword>
<dbReference type="Proteomes" id="UP000008810">
    <property type="component" value="Chromosome 1"/>
</dbReference>
<protein>
    <recommendedName>
        <fullName evidence="2">No apical meristem-associated C-terminal domain-containing protein</fullName>
    </recommendedName>
</protein>
<dbReference type="EnsemblPlants" id="PNT77681">
    <property type="protein sequence ID" value="PNT77681"/>
    <property type="gene ID" value="BRADI_1g66913v3"/>
</dbReference>
<dbReference type="PANTHER" id="PTHR45125:SF48">
    <property type="entry name" value="MYB-LIKE DOMAIN-CONTAINING PROTEIN"/>
    <property type="match status" value="1"/>
</dbReference>
<dbReference type="InterPro" id="IPR029466">
    <property type="entry name" value="NAM-associated_C"/>
</dbReference>
<sequence length="396" mass="45927">MGYDGMDDSPALCRQPSAMSEGRGRGARNLFDEMSEQTQEYQEECMMDLINDGQQPQIFDVDDPNSPIPNQPFHQKRGPTKRGSSYTIKEDELLVTAWLEVSQDPIQRAEQRGSSYWKRIHEYFHEWKNYPPWKFVSDRNECSLQSRWGVIQDSCNKFCGAYDQIINRKISGMGIKEHMGMAITLYSTMHEGKHFGLVHCWTILNKAPKWMNLVASLKNPNGAHKRPASQMDENGEGFGPMSTATRPKGRKWEKEKAKRANASTLKDTWTEIMANKGKLIEKRDEKKEEKKDEHHKWFMEMTNEKVAIEKDKVALEAKRLEIEATRETKRLDIEAKREEKRLEIEAMRAVTEAEQVGLTRFTEESRIMLANKSLMDAKTKLWHENLRDKILAQNGI</sequence>
<organism evidence="3">
    <name type="scientific">Brachypodium distachyon</name>
    <name type="common">Purple false brome</name>
    <name type="synonym">Trachynia distachya</name>
    <dbReference type="NCBI Taxonomy" id="15368"/>
    <lineage>
        <taxon>Eukaryota</taxon>
        <taxon>Viridiplantae</taxon>
        <taxon>Streptophyta</taxon>
        <taxon>Embryophyta</taxon>
        <taxon>Tracheophyta</taxon>
        <taxon>Spermatophyta</taxon>
        <taxon>Magnoliopsida</taxon>
        <taxon>Liliopsida</taxon>
        <taxon>Poales</taxon>
        <taxon>Poaceae</taxon>
        <taxon>BOP clade</taxon>
        <taxon>Pooideae</taxon>
        <taxon>Stipodae</taxon>
        <taxon>Brachypodieae</taxon>
        <taxon>Brachypodium</taxon>
    </lineage>
</organism>
<feature type="region of interest" description="Disordered" evidence="1">
    <location>
        <begin position="221"/>
        <end position="260"/>
    </location>
</feature>
<gene>
    <name evidence="3" type="ORF">BRADI_1g66913v3</name>
</gene>
<dbReference type="Pfam" id="PF14303">
    <property type="entry name" value="NAM-associated"/>
    <property type="match status" value="1"/>
</dbReference>
<dbReference type="Gramene" id="PNT77681">
    <property type="protein sequence ID" value="PNT77681"/>
    <property type="gene ID" value="BRADI_1g66913v3"/>
</dbReference>
<evidence type="ECO:0000313" key="3">
    <source>
        <dbReference type="EMBL" id="PNT77681.1"/>
    </source>
</evidence>
<dbReference type="InParanoid" id="A0A2K2DTS1"/>
<feature type="domain" description="No apical meristem-associated C-terminal" evidence="2">
    <location>
        <begin position="193"/>
        <end position="390"/>
    </location>
</feature>
<reference evidence="3 4" key="1">
    <citation type="journal article" date="2010" name="Nature">
        <title>Genome sequencing and analysis of the model grass Brachypodium distachyon.</title>
        <authorList>
            <consortium name="International Brachypodium Initiative"/>
        </authorList>
    </citation>
    <scope>NUCLEOTIDE SEQUENCE [LARGE SCALE GENOMIC DNA]</scope>
    <source>
        <strain evidence="3 4">Bd21</strain>
    </source>
</reference>
<accession>A0A2K2DTS1</accession>
<evidence type="ECO:0000313" key="5">
    <source>
        <dbReference type="Proteomes" id="UP000008810"/>
    </source>
</evidence>